<feature type="chain" id="PRO_5043834106" evidence="1">
    <location>
        <begin position="17"/>
        <end position="231"/>
    </location>
</feature>
<feature type="signal peptide" evidence="1">
    <location>
        <begin position="1"/>
        <end position="16"/>
    </location>
</feature>
<protein>
    <submittedName>
        <fullName evidence="2">Vacuolating cytotoxin autotransporter</fullName>
    </submittedName>
</protein>
<sequence>MKLLISLCTLVALTFAASVDLLVAKDLLSNPANGGPSTVHNRDQYTISCCSASNPSYLFTAYNIASLSGKQITSANLIVSVLSNNPPQRVSENDNSRNPNVEFYNATDFSETPTTDISKFPDFDERIEQVYLNNQAPSSIDVTSFVKAALSSNKDFFNIGWNPSGGIGASVTVAAREANSRSSYLRVVYQEEASTEEPTFTVSPVESCDANLSGDNNASPARTLCKCKFER</sequence>
<keyword evidence="3" id="KW-1185">Reference proteome</keyword>
<evidence type="ECO:0000313" key="2">
    <source>
        <dbReference type="EMBL" id="KAL0484036.1"/>
    </source>
</evidence>
<accession>A0AAW2Z4J9</accession>
<proteinExistence type="predicted"/>
<gene>
    <name evidence="2" type="ORF">AKO1_013886</name>
</gene>
<dbReference type="EMBL" id="JAOPGA020001016">
    <property type="protein sequence ID" value="KAL0484036.1"/>
    <property type="molecule type" value="Genomic_DNA"/>
</dbReference>
<name>A0AAW2Z4J9_9EUKA</name>
<dbReference type="Proteomes" id="UP001431209">
    <property type="component" value="Unassembled WGS sequence"/>
</dbReference>
<keyword evidence="1" id="KW-0732">Signal</keyword>
<evidence type="ECO:0000313" key="3">
    <source>
        <dbReference type="Proteomes" id="UP001431209"/>
    </source>
</evidence>
<evidence type="ECO:0000256" key="1">
    <source>
        <dbReference type="SAM" id="SignalP"/>
    </source>
</evidence>
<dbReference type="AlphaFoldDB" id="A0AAW2Z4J9"/>
<organism evidence="2 3">
    <name type="scientific">Acrasis kona</name>
    <dbReference type="NCBI Taxonomy" id="1008807"/>
    <lineage>
        <taxon>Eukaryota</taxon>
        <taxon>Discoba</taxon>
        <taxon>Heterolobosea</taxon>
        <taxon>Tetramitia</taxon>
        <taxon>Eutetramitia</taxon>
        <taxon>Acrasidae</taxon>
        <taxon>Acrasis</taxon>
    </lineage>
</organism>
<comment type="caution">
    <text evidence="2">The sequence shown here is derived from an EMBL/GenBank/DDBJ whole genome shotgun (WGS) entry which is preliminary data.</text>
</comment>
<reference evidence="2 3" key="1">
    <citation type="submission" date="2024-03" db="EMBL/GenBank/DDBJ databases">
        <title>The Acrasis kona genome and developmental transcriptomes reveal deep origins of eukaryotic multicellular pathways.</title>
        <authorList>
            <person name="Sheikh S."/>
            <person name="Fu C.-J."/>
            <person name="Brown M.W."/>
            <person name="Baldauf S.L."/>
        </authorList>
    </citation>
    <scope>NUCLEOTIDE SEQUENCE [LARGE SCALE GENOMIC DNA]</scope>
    <source>
        <strain evidence="2 3">ATCC MYA-3509</strain>
    </source>
</reference>